<gene>
    <name evidence="1" type="ORF">SAMN04487859_12122</name>
</gene>
<dbReference type="OrthoDB" id="7726368at2"/>
<organism evidence="1 2">
    <name type="scientific">Roseovarius lutimaris</name>
    <dbReference type="NCBI Taxonomy" id="1005928"/>
    <lineage>
        <taxon>Bacteria</taxon>
        <taxon>Pseudomonadati</taxon>
        <taxon>Pseudomonadota</taxon>
        <taxon>Alphaproteobacteria</taxon>
        <taxon>Rhodobacterales</taxon>
        <taxon>Roseobacteraceae</taxon>
        <taxon>Roseovarius</taxon>
    </lineage>
</organism>
<name>A0A1I5FPX2_9RHOB</name>
<proteinExistence type="predicted"/>
<sequence>MFKTTDRLNFSGQDLDVIERALQAQSKILSLQARAGDNSALRRLNDVTRILARLERDRPEAIETIHRHRGFNSISRVFC</sequence>
<protein>
    <submittedName>
        <fullName evidence="1">Uncharacterized protein</fullName>
    </submittedName>
</protein>
<reference evidence="2" key="1">
    <citation type="submission" date="2016-10" db="EMBL/GenBank/DDBJ databases">
        <authorList>
            <person name="Varghese N."/>
            <person name="Submissions S."/>
        </authorList>
    </citation>
    <scope>NUCLEOTIDE SEQUENCE [LARGE SCALE GENOMIC DNA]</scope>
    <source>
        <strain evidence="2">DSM 28463</strain>
    </source>
</reference>
<dbReference type="RefSeq" id="WP_045685362.1">
    <property type="nucleotide sequence ID" value="NZ_FOVP01000021.1"/>
</dbReference>
<dbReference type="Proteomes" id="UP000198599">
    <property type="component" value="Unassembled WGS sequence"/>
</dbReference>
<dbReference type="EMBL" id="FOVP01000021">
    <property type="protein sequence ID" value="SFO25676.1"/>
    <property type="molecule type" value="Genomic_DNA"/>
</dbReference>
<evidence type="ECO:0000313" key="2">
    <source>
        <dbReference type="Proteomes" id="UP000198599"/>
    </source>
</evidence>
<evidence type="ECO:0000313" key="1">
    <source>
        <dbReference type="EMBL" id="SFO25676.1"/>
    </source>
</evidence>
<dbReference type="AlphaFoldDB" id="A0A1I5FPX2"/>
<accession>A0A1I5FPX2</accession>
<keyword evidence="2" id="KW-1185">Reference proteome</keyword>
<dbReference type="STRING" id="1005928.SAMN04487859_12122"/>